<dbReference type="CDD" id="cd19499">
    <property type="entry name" value="RecA-like_ClpB_Hsp104-like"/>
    <property type="match status" value="1"/>
</dbReference>
<proteinExistence type="predicted"/>
<protein>
    <submittedName>
        <fullName evidence="1">Uncharacterized protein</fullName>
    </submittedName>
</protein>
<dbReference type="PANTHER" id="PTHR11638">
    <property type="entry name" value="ATP-DEPENDENT CLP PROTEASE"/>
    <property type="match status" value="1"/>
</dbReference>
<dbReference type="InterPro" id="IPR027417">
    <property type="entry name" value="P-loop_NTPase"/>
</dbReference>
<dbReference type="Proteomes" id="UP001472677">
    <property type="component" value="Unassembled WGS sequence"/>
</dbReference>
<dbReference type="PRINTS" id="PR00300">
    <property type="entry name" value="CLPPROTEASEA"/>
</dbReference>
<dbReference type="EMBL" id="JBBPBM010000108">
    <property type="protein sequence ID" value="KAK8507580.1"/>
    <property type="molecule type" value="Genomic_DNA"/>
</dbReference>
<evidence type="ECO:0000313" key="2">
    <source>
        <dbReference type="Proteomes" id="UP001472677"/>
    </source>
</evidence>
<dbReference type="Gene3D" id="3.40.50.300">
    <property type="entry name" value="P-loop containing nucleotide triphosphate hydrolases"/>
    <property type="match status" value="1"/>
</dbReference>
<evidence type="ECO:0000313" key="1">
    <source>
        <dbReference type="EMBL" id="KAK8507580.1"/>
    </source>
</evidence>
<dbReference type="InterPro" id="IPR050130">
    <property type="entry name" value="ClpA_ClpB"/>
</dbReference>
<dbReference type="Pfam" id="PF07724">
    <property type="entry name" value="AAA_2"/>
    <property type="match status" value="1"/>
</dbReference>
<accession>A0ABR2BM00</accession>
<dbReference type="Pfam" id="PF10431">
    <property type="entry name" value="ClpB_D2-small"/>
    <property type="match status" value="1"/>
</dbReference>
<dbReference type="InterPro" id="IPR001270">
    <property type="entry name" value="ClpA/B"/>
</dbReference>
<reference evidence="1 2" key="1">
    <citation type="journal article" date="2024" name="G3 (Bethesda)">
        <title>Genome assembly of Hibiscus sabdariffa L. provides insights into metabolisms of medicinal natural products.</title>
        <authorList>
            <person name="Kim T."/>
        </authorList>
    </citation>
    <scope>NUCLEOTIDE SEQUENCE [LARGE SCALE GENOMIC DNA]</scope>
    <source>
        <strain evidence="1">TK-2024</strain>
        <tissue evidence="1">Old leaves</tissue>
    </source>
</reference>
<keyword evidence="2" id="KW-1185">Reference proteome</keyword>
<dbReference type="Gene3D" id="1.10.8.60">
    <property type="match status" value="1"/>
</dbReference>
<comment type="caution">
    <text evidence="1">The sequence shown here is derived from an EMBL/GenBank/DDBJ whole genome shotgun (WGS) entry which is preliminary data.</text>
</comment>
<dbReference type="SUPFAM" id="SSF52540">
    <property type="entry name" value="P-loop containing nucleoside triphosphate hydrolases"/>
    <property type="match status" value="1"/>
</dbReference>
<organism evidence="1 2">
    <name type="scientific">Hibiscus sabdariffa</name>
    <name type="common">roselle</name>
    <dbReference type="NCBI Taxonomy" id="183260"/>
    <lineage>
        <taxon>Eukaryota</taxon>
        <taxon>Viridiplantae</taxon>
        <taxon>Streptophyta</taxon>
        <taxon>Embryophyta</taxon>
        <taxon>Tracheophyta</taxon>
        <taxon>Spermatophyta</taxon>
        <taxon>Magnoliopsida</taxon>
        <taxon>eudicotyledons</taxon>
        <taxon>Gunneridae</taxon>
        <taxon>Pentapetalae</taxon>
        <taxon>rosids</taxon>
        <taxon>malvids</taxon>
        <taxon>Malvales</taxon>
        <taxon>Malvaceae</taxon>
        <taxon>Malvoideae</taxon>
        <taxon>Hibiscus</taxon>
    </lineage>
</organism>
<dbReference type="SMART" id="SM01086">
    <property type="entry name" value="ClpB_D2-small"/>
    <property type="match status" value="1"/>
</dbReference>
<dbReference type="InterPro" id="IPR003959">
    <property type="entry name" value="ATPase_AAA_core"/>
</dbReference>
<name>A0ABR2BM00_9ROSI</name>
<dbReference type="InterPro" id="IPR019489">
    <property type="entry name" value="Clp_ATPase_C"/>
</dbReference>
<dbReference type="PANTHER" id="PTHR11638:SF155">
    <property type="entry name" value="CHAPERONE PROTEIN CLPC1, CHLOROPLASTIC-LIKE"/>
    <property type="match status" value="1"/>
</dbReference>
<sequence>MEETLHRGVIDQDEAVKAVSFYANIGVWGSFLSVPIASFIFYDLTSVGKSELAKALAANYFGSEEAVIQFDMTEFMGSHTLSKLIGLLTDAVRRQPHSMLLFKEIEKAHLDVLNVIFQILGDGILADGKGRIVDFRSTLLIMTSNAGSVIEEGERLMEFDLDEECRYNRIKSLVMEELKQWLGPNLIHISVRVIVFRHLNKSELKEIADIKLKGVFDRLKAKEIQLHVTERFRERVVEQGYDSSCGARPLKRAIRHLEDSMAEKMVARKIKEGDSLTVDVDSDENAVILNGRSFNHWQR</sequence>
<gene>
    <name evidence="1" type="ORF">V6N12_072834</name>
</gene>